<sequence>MGKQILNICNGIFFISLFIAGYNVAANSCPSLPITYASDGDNVTLCWRIAVNATTVNQYIIKALKRPLQAKMEEVASANGSGHFEKVYITKHDRLFINKVTVYADLPAGMLYIRIENYTRKMDNVYCVLYNISDGRPFEACHAQALLLRNVDLRESLAKTTTMMATETTLKTTTATVTTAPATENTEITEKATTEGPPIVHPYRTALIVPSICVGHSSSQVKAVVASNRKPRTRMEKQILLQIFKGILFMNVFIARDKVAAVYCPSPPITYATEGDNVTLCWRIAENSSIVARYYVKALSRPVEAEMDSVGSANGTGHFERVYASKHDGNYINRATVSADLPAGMVYLRITNYTRQMDNVYCVKYQTRDGRDDSTPCHSQALLLRSVDLREVPFQTTTIMATETTTKPTTAAKVSTNPKTEMSTTTTPEATTEGPITIEASPSKTALIVMSCLFAIALIGAIVGFLLFCKARKQSDHIPEKTKCIDETEPLELPLKLTDPTVTTLTK</sequence>
<dbReference type="OrthoDB" id="5988901at2759"/>
<keyword evidence="4" id="KW-1185">Reference proteome</keyword>
<name>A0A2B4SCD1_STYPI</name>
<evidence type="ECO:0000256" key="1">
    <source>
        <dbReference type="SAM" id="MobiDB-lite"/>
    </source>
</evidence>
<proteinExistence type="predicted"/>
<organism evidence="3 4">
    <name type="scientific">Stylophora pistillata</name>
    <name type="common">Smooth cauliflower coral</name>
    <dbReference type="NCBI Taxonomy" id="50429"/>
    <lineage>
        <taxon>Eukaryota</taxon>
        <taxon>Metazoa</taxon>
        <taxon>Cnidaria</taxon>
        <taxon>Anthozoa</taxon>
        <taxon>Hexacorallia</taxon>
        <taxon>Scleractinia</taxon>
        <taxon>Astrocoeniina</taxon>
        <taxon>Pocilloporidae</taxon>
        <taxon>Stylophora</taxon>
    </lineage>
</organism>
<evidence type="ECO:0000313" key="3">
    <source>
        <dbReference type="EMBL" id="PFX26248.1"/>
    </source>
</evidence>
<dbReference type="EMBL" id="LSMT01000130">
    <property type="protein sequence ID" value="PFX26248.1"/>
    <property type="molecule type" value="Genomic_DNA"/>
</dbReference>
<keyword evidence="2" id="KW-0472">Membrane</keyword>
<evidence type="ECO:0000256" key="2">
    <source>
        <dbReference type="SAM" id="Phobius"/>
    </source>
</evidence>
<dbReference type="AlphaFoldDB" id="A0A2B4SCD1"/>
<gene>
    <name evidence="3" type="ORF">AWC38_SpisGene9054</name>
</gene>
<feature type="transmembrane region" description="Helical" evidence="2">
    <location>
        <begin position="446"/>
        <end position="468"/>
    </location>
</feature>
<protein>
    <submittedName>
        <fullName evidence="3">Uncharacterized protein</fullName>
    </submittedName>
</protein>
<comment type="caution">
    <text evidence="3">The sequence shown here is derived from an EMBL/GenBank/DDBJ whole genome shotgun (WGS) entry which is preliminary data.</text>
</comment>
<feature type="region of interest" description="Disordered" evidence="1">
    <location>
        <begin position="407"/>
        <end position="435"/>
    </location>
</feature>
<dbReference type="Proteomes" id="UP000225706">
    <property type="component" value="Unassembled WGS sequence"/>
</dbReference>
<accession>A0A2B4SCD1</accession>
<evidence type="ECO:0000313" key="4">
    <source>
        <dbReference type="Proteomes" id="UP000225706"/>
    </source>
</evidence>
<feature type="transmembrane region" description="Helical" evidence="2">
    <location>
        <begin position="5"/>
        <end position="25"/>
    </location>
</feature>
<reference evidence="4" key="1">
    <citation type="journal article" date="2017" name="bioRxiv">
        <title>Comparative analysis of the genomes of Stylophora pistillata and Acropora digitifera provides evidence for extensive differences between species of corals.</title>
        <authorList>
            <person name="Voolstra C.R."/>
            <person name="Li Y."/>
            <person name="Liew Y.J."/>
            <person name="Baumgarten S."/>
            <person name="Zoccola D."/>
            <person name="Flot J.-F."/>
            <person name="Tambutte S."/>
            <person name="Allemand D."/>
            <person name="Aranda M."/>
        </authorList>
    </citation>
    <scope>NUCLEOTIDE SEQUENCE [LARGE SCALE GENOMIC DNA]</scope>
</reference>
<keyword evidence="2" id="KW-1133">Transmembrane helix</keyword>
<keyword evidence="2" id="KW-0812">Transmembrane</keyword>